<name>A0A5M9JW41_MONFR</name>
<evidence type="ECO:0000313" key="3">
    <source>
        <dbReference type="Proteomes" id="UP000322873"/>
    </source>
</evidence>
<comment type="caution">
    <text evidence="2">The sequence shown here is derived from an EMBL/GenBank/DDBJ whole genome shotgun (WGS) entry which is preliminary data.</text>
</comment>
<keyword evidence="3" id="KW-1185">Reference proteome</keyword>
<accession>A0A5M9JW41</accession>
<protein>
    <submittedName>
        <fullName evidence="2">Uncharacterized protein</fullName>
    </submittedName>
</protein>
<evidence type="ECO:0000313" key="2">
    <source>
        <dbReference type="EMBL" id="KAA8572329.1"/>
    </source>
</evidence>
<dbReference type="Proteomes" id="UP000322873">
    <property type="component" value="Unassembled WGS sequence"/>
</dbReference>
<feature type="compositionally biased region" description="Acidic residues" evidence="1">
    <location>
        <begin position="53"/>
        <end position="81"/>
    </location>
</feature>
<sequence>MVRVVGAEVLGGDVVAGRQCKIGAVEVEIVEGDDGAISIVDRSVDDADVLGGEGEDPVELVGPDGEEVDGDEDGETEEHGEEDGLHEFEEAGALHGFRRAMKLVARSGIVGGTTFDSCGVGGWKIAKFDILGAVDERILIGNRVGALGWV</sequence>
<reference evidence="2 3" key="1">
    <citation type="submission" date="2019-06" db="EMBL/GenBank/DDBJ databases">
        <title>Genome Sequence of the Brown Rot Fungal Pathogen Monilinia fructicola.</title>
        <authorList>
            <person name="De Miccolis Angelini R.M."/>
            <person name="Landi L."/>
            <person name="Abate D."/>
            <person name="Pollastro S."/>
            <person name="Romanazzi G."/>
            <person name="Faretra F."/>
        </authorList>
    </citation>
    <scope>NUCLEOTIDE SEQUENCE [LARGE SCALE GENOMIC DNA]</scope>
    <source>
        <strain evidence="2 3">Mfrc123</strain>
    </source>
</reference>
<organism evidence="2 3">
    <name type="scientific">Monilinia fructicola</name>
    <name type="common">Brown rot fungus</name>
    <name type="synonym">Ciboria fructicola</name>
    <dbReference type="NCBI Taxonomy" id="38448"/>
    <lineage>
        <taxon>Eukaryota</taxon>
        <taxon>Fungi</taxon>
        <taxon>Dikarya</taxon>
        <taxon>Ascomycota</taxon>
        <taxon>Pezizomycotina</taxon>
        <taxon>Leotiomycetes</taxon>
        <taxon>Helotiales</taxon>
        <taxon>Sclerotiniaceae</taxon>
        <taxon>Monilinia</taxon>
    </lineage>
</organism>
<dbReference type="AlphaFoldDB" id="A0A5M9JW41"/>
<gene>
    <name evidence="2" type="ORF">EYC84_002953</name>
</gene>
<feature type="region of interest" description="Disordered" evidence="1">
    <location>
        <begin position="51"/>
        <end position="83"/>
    </location>
</feature>
<proteinExistence type="predicted"/>
<dbReference type="EMBL" id="VICG01000004">
    <property type="protein sequence ID" value="KAA8572329.1"/>
    <property type="molecule type" value="Genomic_DNA"/>
</dbReference>
<evidence type="ECO:0000256" key="1">
    <source>
        <dbReference type="SAM" id="MobiDB-lite"/>
    </source>
</evidence>